<feature type="transmembrane region" description="Helical" evidence="1">
    <location>
        <begin position="390"/>
        <end position="416"/>
    </location>
</feature>
<keyword evidence="1" id="KW-1133">Transmembrane helix</keyword>
<dbReference type="RefSeq" id="WP_104231322.1">
    <property type="nucleotide sequence ID" value="NZ_PSNW01000009.1"/>
</dbReference>
<dbReference type="EMBL" id="PSNW01000009">
    <property type="protein sequence ID" value="PPE72878.1"/>
    <property type="molecule type" value="Genomic_DNA"/>
</dbReference>
<dbReference type="AlphaFoldDB" id="A0A2S5TDF9"/>
<name>A0A2S5TDF9_9GAMM</name>
<dbReference type="PANTHER" id="PTHR35791:SF1">
    <property type="entry name" value="UPF0754 MEMBRANE PROTEIN YHEB"/>
    <property type="match status" value="1"/>
</dbReference>
<organism evidence="2 3">
    <name type="scientific">Solimonas fluminis</name>
    <dbReference type="NCBI Taxonomy" id="2086571"/>
    <lineage>
        <taxon>Bacteria</taxon>
        <taxon>Pseudomonadati</taxon>
        <taxon>Pseudomonadota</taxon>
        <taxon>Gammaproteobacteria</taxon>
        <taxon>Nevskiales</taxon>
        <taxon>Nevskiaceae</taxon>
        <taxon>Solimonas</taxon>
    </lineage>
</organism>
<proteinExistence type="predicted"/>
<keyword evidence="1" id="KW-0812">Transmembrane</keyword>
<sequence length="417" mass="47370">MQSWAEIVVDVQKNWFLYASMPFVAAIIGYVTKIVAIRMMFEPIEFIGIKPPYLGWQGIVPRKAAIMASIACDTMTQKLIKPEDVFDKLDPDRIAQEIEKPLLEAVEDITRSVAEQYAPGLWEAAPETVKRMIISRIQEEAPEIVRQIMTDIKSNINSVFDLKDMVVSNLLRDKPLLNRIFLEAGHGEFRFIRNSGLFFGFAIGCVQAVVWAVTQNVWVMPLFGGFTGWFTDWLALKMIFNPKQPTKYLGGLFTWQGLFLKRRLEVSAEYGRLIAAEIVTPHNIIDAVLRGPLSDRLFGMIQKQVQRVVDAQSGVAKPFVVMAVGSSKYQEMKRLVSQEIMKRLPATMQHIEKYAHDAMDLERTLATKMQDLTVEEFENLLHPAFEQDEWILIAVGAVLGFLVGELQVHVMLHFAAH</sequence>
<feature type="transmembrane region" description="Helical" evidence="1">
    <location>
        <begin position="15"/>
        <end position="36"/>
    </location>
</feature>
<evidence type="ECO:0000313" key="2">
    <source>
        <dbReference type="EMBL" id="PPE72878.1"/>
    </source>
</evidence>
<dbReference type="Proteomes" id="UP000238220">
    <property type="component" value="Unassembled WGS sequence"/>
</dbReference>
<dbReference type="PANTHER" id="PTHR35791">
    <property type="entry name" value="UPF0754 MEMBRANE PROTEIN YHEB"/>
    <property type="match status" value="1"/>
</dbReference>
<gene>
    <name evidence="2" type="ORF">C3942_15750</name>
</gene>
<evidence type="ECO:0000313" key="3">
    <source>
        <dbReference type="Proteomes" id="UP000238220"/>
    </source>
</evidence>
<keyword evidence="3" id="KW-1185">Reference proteome</keyword>
<evidence type="ECO:0000256" key="1">
    <source>
        <dbReference type="SAM" id="Phobius"/>
    </source>
</evidence>
<protein>
    <submittedName>
        <fullName evidence="2">DUF445 domain-containing protein</fullName>
    </submittedName>
</protein>
<feature type="transmembrane region" description="Helical" evidence="1">
    <location>
        <begin position="196"/>
        <end position="213"/>
    </location>
</feature>
<dbReference type="OrthoDB" id="3631561at2"/>
<accession>A0A2S5TDF9</accession>
<keyword evidence="1" id="KW-0472">Membrane</keyword>
<reference evidence="2 3" key="1">
    <citation type="submission" date="2018-02" db="EMBL/GenBank/DDBJ databases">
        <title>Genome sequencing of Solimonas sp. HR-BB.</title>
        <authorList>
            <person name="Lee Y."/>
            <person name="Jeon C.O."/>
        </authorList>
    </citation>
    <scope>NUCLEOTIDE SEQUENCE [LARGE SCALE GENOMIC DNA]</scope>
    <source>
        <strain evidence="2 3">HR-BB</strain>
    </source>
</reference>
<comment type="caution">
    <text evidence="2">The sequence shown here is derived from an EMBL/GenBank/DDBJ whole genome shotgun (WGS) entry which is preliminary data.</text>
</comment>